<name>A0A5E8AX70_9ASCO</name>
<evidence type="ECO:0000313" key="3">
    <source>
        <dbReference type="Proteomes" id="UP000398389"/>
    </source>
</evidence>
<feature type="compositionally biased region" description="Low complexity" evidence="1">
    <location>
        <begin position="1"/>
        <end position="16"/>
    </location>
</feature>
<dbReference type="GeneID" id="43578895"/>
<dbReference type="Proteomes" id="UP000398389">
    <property type="component" value="Unassembled WGS sequence"/>
</dbReference>
<dbReference type="RefSeq" id="XP_031850686.1">
    <property type="nucleotide sequence ID" value="XM_031994795.1"/>
</dbReference>
<dbReference type="EMBL" id="CABVLU010000001">
    <property type="protein sequence ID" value="VVT43627.1"/>
    <property type="molecule type" value="Genomic_DNA"/>
</dbReference>
<dbReference type="AlphaFoldDB" id="A0A5E8AX70"/>
<keyword evidence="3" id="KW-1185">Reference proteome</keyword>
<gene>
    <name evidence="2" type="ORF">SAPINGB_P000070</name>
</gene>
<protein>
    <submittedName>
        <fullName evidence="2">Uncharacterized protein</fullName>
    </submittedName>
</protein>
<organism evidence="2 3">
    <name type="scientific">Magnusiomyces paraingens</name>
    <dbReference type="NCBI Taxonomy" id="2606893"/>
    <lineage>
        <taxon>Eukaryota</taxon>
        <taxon>Fungi</taxon>
        <taxon>Dikarya</taxon>
        <taxon>Ascomycota</taxon>
        <taxon>Saccharomycotina</taxon>
        <taxon>Dipodascomycetes</taxon>
        <taxon>Dipodascales</taxon>
        <taxon>Dipodascaceae</taxon>
        <taxon>Magnusiomyces</taxon>
    </lineage>
</organism>
<evidence type="ECO:0000313" key="2">
    <source>
        <dbReference type="EMBL" id="VVT43627.1"/>
    </source>
</evidence>
<sequence length="71" mass="7280">MALSNSTSVSASASASKPEVTSFTSSNAIEKVDSPVESDIILAPLCTISQKKDLDAPVESDIILAPLCTIA</sequence>
<feature type="region of interest" description="Disordered" evidence="1">
    <location>
        <begin position="1"/>
        <end position="28"/>
    </location>
</feature>
<reference evidence="2 3" key="1">
    <citation type="submission" date="2019-09" db="EMBL/GenBank/DDBJ databases">
        <authorList>
            <person name="Brejova B."/>
        </authorList>
    </citation>
    <scope>NUCLEOTIDE SEQUENCE [LARGE SCALE GENOMIC DNA]</scope>
</reference>
<accession>A0A5E8AX70</accession>
<proteinExistence type="predicted"/>
<feature type="compositionally biased region" description="Polar residues" evidence="1">
    <location>
        <begin position="19"/>
        <end position="28"/>
    </location>
</feature>
<evidence type="ECO:0000256" key="1">
    <source>
        <dbReference type="SAM" id="MobiDB-lite"/>
    </source>
</evidence>